<feature type="non-terminal residue" evidence="1">
    <location>
        <position position="75"/>
    </location>
</feature>
<sequence length="75" mass="8427">TAFVTAPNNTNLDTYTCPIECMCYKSNETSNVPPDWITCTVDYFSPHLATLINMVSSPLIGYAFFTCSYSSFYKN</sequence>
<protein>
    <submittedName>
        <fullName evidence="1">Uncharacterized protein</fullName>
    </submittedName>
</protein>
<feature type="non-terminal residue" evidence="1">
    <location>
        <position position="1"/>
    </location>
</feature>
<accession>A0A0B6Z4G6</accession>
<organism evidence="1">
    <name type="scientific">Arion vulgaris</name>
    <dbReference type="NCBI Taxonomy" id="1028688"/>
    <lineage>
        <taxon>Eukaryota</taxon>
        <taxon>Metazoa</taxon>
        <taxon>Spiralia</taxon>
        <taxon>Lophotrochozoa</taxon>
        <taxon>Mollusca</taxon>
        <taxon>Gastropoda</taxon>
        <taxon>Heterobranchia</taxon>
        <taxon>Euthyneura</taxon>
        <taxon>Panpulmonata</taxon>
        <taxon>Eupulmonata</taxon>
        <taxon>Stylommatophora</taxon>
        <taxon>Helicina</taxon>
        <taxon>Arionoidea</taxon>
        <taxon>Arionidae</taxon>
        <taxon>Arion</taxon>
    </lineage>
</organism>
<proteinExistence type="predicted"/>
<dbReference type="EMBL" id="HACG01015931">
    <property type="protein sequence ID" value="CEK62796.1"/>
    <property type="molecule type" value="Transcribed_RNA"/>
</dbReference>
<dbReference type="AlphaFoldDB" id="A0A0B6Z4G6"/>
<gene>
    <name evidence="1" type="primary">ORF46156</name>
</gene>
<reference evidence="1" key="1">
    <citation type="submission" date="2014-12" db="EMBL/GenBank/DDBJ databases">
        <title>Insight into the proteome of Arion vulgaris.</title>
        <authorList>
            <person name="Aradska J."/>
            <person name="Bulat T."/>
            <person name="Smidak R."/>
            <person name="Sarate P."/>
            <person name="Gangsoo J."/>
            <person name="Sialana F."/>
            <person name="Bilban M."/>
            <person name="Lubec G."/>
        </authorList>
    </citation>
    <scope>NUCLEOTIDE SEQUENCE</scope>
    <source>
        <tissue evidence="1">Skin</tissue>
    </source>
</reference>
<name>A0A0B6Z4G6_9EUPU</name>
<evidence type="ECO:0000313" key="1">
    <source>
        <dbReference type="EMBL" id="CEK62796.1"/>
    </source>
</evidence>